<dbReference type="GO" id="GO:0008017">
    <property type="term" value="F:microtubule binding"/>
    <property type="evidence" value="ECO:0007669"/>
    <property type="project" value="InterPro"/>
</dbReference>
<evidence type="ECO:0000256" key="2">
    <source>
        <dbReference type="ARBA" id="ARBA00022701"/>
    </source>
</evidence>
<dbReference type="InterPro" id="IPR027417">
    <property type="entry name" value="P-loop_NTPase"/>
</dbReference>
<dbReference type="PANTHER" id="PTHR47968:SF13">
    <property type="entry name" value="KINESIN-LIKE PROTEIN KIF19 ISOFORM X1"/>
    <property type="match status" value="1"/>
</dbReference>
<dbReference type="SUPFAM" id="SSF52540">
    <property type="entry name" value="P-loop containing nucleoside triphosphate hydrolases"/>
    <property type="match status" value="1"/>
</dbReference>
<dbReference type="InterPro" id="IPR036961">
    <property type="entry name" value="Kinesin_motor_dom_sf"/>
</dbReference>
<dbReference type="GO" id="GO:0003777">
    <property type="term" value="F:microtubule motor activity"/>
    <property type="evidence" value="ECO:0007669"/>
    <property type="project" value="InterPro"/>
</dbReference>
<evidence type="ECO:0000256" key="3">
    <source>
        <dbReference type="ARBA" id="ARBA00022741"/>
    </source>
</evidence>
<organism evidence="9 10">
    <name type="scientific">Rhodnius prolixus</name>
    <name type="common">Triatomid bug</name>
    <dbReference type="NCBI Taxonomy" id="13249"/>
    <lineage>
        <taxon>Eukaryota</taxon>
        <taxon>Metazoa</taxon>
        <taxon>Ecdysozoa</taxon>
        <taxon>Arthropoda</taxon>
        <taxon>Hexapoda</taxon>
        <taxon>Insecta</taxon>
        <taxon>Pterygota</taxon>
        <taxon>Neoptera</taxon>
        <taxon>Paraneoptera</taxon>
        <taxon>Hemiptera</taxon>
        <taxon>Heteroptera</taxon>
        <taxon>Panheteroptera</taxon>
        <taxon>Cimicomorpha</taxon>
        <taxon>Reduviidae</taxon>
        <taxon>Triatominae</taxon>
        <taxon>Rhodnius</taxon>
    </lineage>
</organism>
<evidence type="ECO:0000256" key="4">
    <source>
        <dbReference type="ARBA" id="ARBA00022840"/>
    </source>
</evidence>
<dbReference type="PROSITE" id="PS50067">
    <property type="entry name" value="KINESIN_MOTOR_2"/>
    <property type="match status" value="1"/>
</dbReference>
<evidence type="ECO:0000256" key="8">
    <source>
        <dbReference type="PROSITE-ProRule" id="PRU00283"/>
    </source>
</evidence>
<keyword evidence="3" id="KW-0547">Nucleotide-binding</keyword>
<evidence type="ECO:0000313" key="9">
    <source>
        <dbReference type="EnsemblMetazoa" id="RPRC012357-PA"/>
    </source>
</evidence>
<keyword evidence="7" id="KW-0206">Cytoskeleton</keyword>
<evidence type="ECO:0000256" key="5">
    <source>
        <dbReference type="ARBA" id="ARBA00023054"/>
    </source>
</evidence>
<dbReference type="EnsemblMetazoa" id="RPRC012357-RA">
    <property type="protein sequence ID" value="RPRC012357-PA"/>
    <property type="gene ID" value="RPRC012357"/>
</dbReference>
<dbReference type="HOGENOM" id="CLU_743106_0_0_1"/>
<keyword evidence="6" id="KW-0505">Motor protein</keyword>
<evidence type="ECO:0000256" key="1">
    <source>
        <dbReference type="ARBA" id="ARBA00004245"/>
    </source>
</evidence>
<name>T1I7T5_RHOPR</name>
<dbReference type="InParanoid" id="T1I7T5"/>
<comment type="caution">
    <text evidence="8">Lacks conserved residue(s) required for the propagation of feature annotation.</text>
</comment>
<comment type="subcellular location">
    <subcellularLocation>
        <location evidence="1">Cytoplasm</location>
        <location evidence="1">Cytoskeleton</location>
    </subcellularLocation>
</comment>
<dbReference type="Pfam" id="PF00225">
    <property type="entry name" value="Kinesin"/>
    <property type="match status" value="1"/>
</dbReference>
<dbReference type="eggNOG" id="KOG0242">
    <property type="taxonomic scope" value="Eukaryota"/>
</dbReference>
<keyword evidence="4" id="KW-0067">ATP-binding</keyword>
<dbReference type="EMBL" id="ACPB03016768">
    <property type="status" value="NOT_ANNOTATED_CDS"/>
    <property type="molecule type" value="Genomic_DNA"/>
</dbReference>
<sequence length="373" mass="42118">GNCINSLADGLKHIPYRDSKLTRILKDSLGGNCLTVMIANISPSSSSFDDSYNTLKYASRAKCIKTTVSKNVVNETRSIAYYKKLVEELQEKVGKLEKNAIPDTSEWDQRITLAMEEKKSLHKGMLMLQSQEKLTEWRLQHKMAAQSLYDPTTDLQSLSRLNNCISQLKARVEGIKSRIEELRPQQEANNEIVGRLCADIKKQGSLGPILQTKMDLYQQQASCISHMSTIIKLQAKQEEKHTSAINTVLPVLNECYSILRGHGFQTDALDSKYEEAMRSLDGVKSVTWCDDEEDIPKSNHFLRLSLSLLHASPPSPTSQNKIKQTTKHNEFLIFLGPRVEPTVTPLAKTRTFIKHKQPTQEHIVSSINRVKTP</sequence>
<dbReference type="PANTHER" id="PTHR47968">
    <property type="entry name" value="CENTROMERE PROTEIN E"/>
    <property type="match status" value="1"/>
</dbReference>
<dbReference type="InterPro" id="IPR027640">
    <property type="entry name" value="Kinesin-like_fam"/>
</dbReference>
<proteinExistence type="inferred from homology"/>
<keyword evidence="2" id="KW-0493">Microtubule</keyword>
<keyword evidence="7" id="KW-0963">Cytoplasm</keyword>
<protein>
    <submittedName>
        <fullName evidence="9">Kinesin motor domain-containing protein</fullName>
    </submittedName>
</protein>
<dbReference type="VEuPathDB" id="VectorBase:RPRC012357"/>
<dbReference type="STRING" id="13249.T1I7T5"/>
<dbReference type="InterPro" id="IPR001752">
    <property type="entry name" value="Kinesin_motor_dom"/>
</dbReference>
<dbReference type="Gene3D" id="3.40.850.10">
    <property type="entry name" value="Kinesin motor domain"/>
    <property type="match status" value="1"/>
</dbReference>
<keyword evidence="5" id="KW-0175">Coiled coil</keyword>
<evidence type="ECO:0000256" key="6">
    <source>
        <dbReference type="ARBA" id="ARBA00023175"/>
    </source>
</evidence>
<evidence type="ECO:0000256" key="7">
    <source>
        <dbReference type="ARBA" id="ARBA00023212"/>
    </source>
</evidence>
<dbReference type="AlphaFoldDB" id="T1I7T5"/>
<dbReference type="GO" id="GO:0007018">
    <property type="term" value="P:microtubule-based movement"/>
    <property type="evidence" value="ECO:0007669"/>
    <property type="project" value="InterPro"/>
</dbReference>
<reference evidence="9" key="1">
    <citation type="submission" date="2015-05" db="UniProtKB">
        <authorList>
            <consortium name="EnsemblMetazoa"/>
        </authorList>
    </citation>
    <scope>IDENTIFICATION</scope>
</reference>
<comment type="similarity">
    <text evidence="8">Belongs to the TRAFAC class myosin-kinesin ATPase superfamily. Kinesin family.</text>
</comment>
<keyword evidence="10" id="KW-1185">Reference proteome</keyword>
<dbReference type="GO" id="GO:0005874">
    <property type="term" value="C:microtubule"/>
    <property type="evidence" value="ECO:0007669"/>
    <property type="project" value="UniProtKB-KW"/>
</dbReference>
<accession>T1I7T5</accession>
<evidence type="ECO:0000313" key="10">
    <source>
        <dbReference type="Proteomes" id="UP000015103"/>
    </source>
</evidence>
<dbReference type="GO" id="GO:0005524">
    <property type="term" value="F:ATP binding"/>
    <property type="evidence" value="ECO:0007669"/>
    <property type="project" value="UniProtKB-KW"/>
</dbReference>
<dbReference type="Proteomes" id="UP000015103">
    <property type="component" value="Unassembled WGS sequence"/>
</dbReference>